<dbReference type="Proteomes" id="UP000287394">
    <property type="component" value="Chromosome"/>
</dbReference>
<evidence type="ECO:0000256" key="6">
    <source>
        <dbReference type="ARBA" id="ARBA00022670"/>
    </source>
</evidence>
<feature type="compositionally biased region" description="Basic and acidic residues" evidence="9">
    <location>
        <begin position="263"/>
        <end position="277"/>
    </location>
</feature>
<evidence type="ECO:0000256" key="9">
    <source>
        <dbReference type="SAM" id="MobiDB-lite"/>
    </source>
</evidence>
<dbReference type="OrthoDB" id="9799980at2"/>
<dbReference type="AlphaFoldDB" id="A0A402CV27"/>
<keyword evidence="8" id="KW-0720">Serine protease</keyword>
<evidence type="ECO:0000256" key="5">
    <source>
        <dbReference type="ARBA" id="ARBA00015719"/>
    </source>
</evidence>
<dbReference type="RefSeq" id="WP_119321228.1">
    <property type="nucleotide sequence ID" value="NZ_AP025739.1"/>
</dbReference>
<comment type="function">
    <text evidence="2">Exopeptidase that catalyzes the hydrolytic cleavage of multi-L-arginyl-poly-L-aspartic acid (cyanophycin; a water-insoluble reserve polymer) into aspartate-arginine dipeptides.</text>
</comment>
<organism evidence="10 11">
    <name type="scientific">Capsulimonas corticalis</name>
    <dbReference type="NCBI Taxonomy" id="2219043"/>
    <lineage>
        <taxon>Bacteria</taxon>
        <taxon>Bacillati</taxon>
        <taxon>Armatimonadota</taxon>
        <taxon>Armatimonadia</taxon>
        <taxon>Capsulimonadales</taxon>
        <taxon>Capsulimonadaceae</taxon>
        <taxon>Capsulimonas</taxon>
    </lineage>
</organism>
<dbReference type="Pfam" id="PF03575">
    <property type="entry name" value="Peptidase_S51"/>
    <property type="match status" value="1"/>
</dbReference>
<dbReference type="PANTHER" id="PTHR36175:SF1">
    <property type="entry name" value="CYANOPHYCINASE"/>
    <property type="match status" value="1"/>
</dbReference>
<evidence type="ECO:0000256" key="7">
    <source>
        <dbReference type="ARBA" id="ARBA00022801"/>
    </source>
</evidence>
<evidence type="ECO:0000313" key="10">
    <source>
        <dbReference type="EMBL" id="BDI30259.1"/>
    </source>
</evidence>
<reference evidence="10 11" key="1">
    <citation type="journal article" date="2019" name="Int. J. Syst. Evol. Microbiol.">
        <title>Capsulimonas corticalis gen. nov., sp. nov., an aerobic capsulated bacterium, of a novel bacterial order, Capsulimonadales ord. nov., of the class Armatimonadia of the phylum Armatimonadetes.</title>
        <authorList>
            <person name="Li J."/>
            <person name="Kudo C."/>
            <person name="Tonouchi A."/>
        </authorList>
    </citation>
    <scope>NUCLEOTIDE SEQUENCE [LARGE SCALE GENOMIC DNA]</scope>
    <source>
        <strain evidence="10 11">AX-7</strain>
    </source>
</reference>
<evidence type="ECO:0000256" key="1">
    <source>
        <dbReference type="ARBA" id="ARBA00001092"/>
    </source>
</evidence>
<evidence type="ECO:0000256" key="8">
    <source>
        <dbReference type="ARBA" id="ARBA00022825"/>
    </source>
</evidence>
<keyword evidence="11" id="KW-1185">Reference proteome</keyword>
<dbReference type="InterPro" id="IPR029062">
    <property type="entry name" value="Class_I_gatase-like"/>
</dbReference>
<dbReference type="EMBL" id="AP025739">
    <property type="protein sequence ID" value="BDI30259.1"/>
    <property type="molecule type" value="Genomic_DNA"/>
</dbReference>
<dbReference type="GO" id="GO:0006508">
    <property type="term" value="P:proteolysis"/>
    <property type="evidence" value="ECO:0007669"/>
    <property type="project" value="UniProtKB-KW"/>
</dbReference>
<keyword evidence="6" id="KW-0645">Protease</keyword>
<name>A0A402CV27_9BACT</name>
<dbReference type="InterPro" id="IPR005320">
    <property type="entry name" value="Peptidase_S51"/>
</dbReference>
<comment type="similarity">
    <text evidence="3">Belongs to the peptidase S51 family.</text>
</comment>
<keyword evidence="7" id="KW-0378">Hydrolase</keyword>
<evidence type="ECO:0000256" key="3">
    <source>
        <dbReference type="ARBA" id="ARBA00006534"/>
    </source>
</evidence>
<accession>A0A402CV27</accession>
<dbReference type="EC" id="3.4.15.6" evidence="4"/>
<sequence>MTTPTSISDHGAIGPARGALVIVGGGEIGPEIWDRFLTLAGGADARIVIIPTAQENLSVTDDDTAKELAQHGARRIQVLHTRDPKEADTSQFVAPLREATGVWLTGGRQWRLADAYLHTRVHQELAALLERGGVIGGTSAGATIQGSFLVRGDTAGNELMIGDHVEGFGFLKAAAIDQHLLRRNRQFDLISVIGEHPELLGIGIDEGTAVVAQGNRLEVVGASYVAIFDREQWSGTENTSPNNAGSKGKFYFLSAGERFDLNDRRIAPPEIQADEKGAKKHSS</sequence>
<evidence type="ECO:0000313" key="11">
    <source>
        <dbReference type="Proteomes" id="UP000287394"/>
    </source>
</evidence>
<dbReference type="PANTHER" id="PTHR36175">
    <property type="entry name" value="CYANOPHYCINASE"/>
    <property type="match status" value="1"/>
</dbReference>
<evidence type="ECO:0000256" key="2">
    <source>
        <dbReference type="ARBA" id="ARBA00002039"/>
    </source>
</evidence>
<gene>
    <name evidence="10" type="ORF">CCAX7_23100</name>
</gene>
<dbReference type="SUPFAM" id="SSF52317">
    <property type="entry name" value="Class I glutamine amidotransferase-like"/>
    <property type="match status" value="1"/>
</dbReference>
<dbReference type="Gene3D" id="3.40.50.880">
    <property type="match status" value="1"/>
</dbReference>
<dbReference type="InterPro" id="IPR011811">
    <property type="entry name" value="Peptidase_S51_cyanophycinase"/>
</dbReference>
<evidence type="ECO:0000256" key="4">
    <source>
        <dbReference type="ARBA" id="ARBA00013115"/>
    </source>
</evidence>
<dbReference type="GO" id="GO:0008236">
    <property type="term" value="F:serine-type peptidase activity"/>
    <property type="evidence" value="ECO:0007669"/>
    <property type="project" value="UniProtKB-KW"/>
</dbReference>
<comment type="catalytic activity">
    <reaction evidence="1">
        <text>[L-4-(L-arginin-2-N-yl)aspartate](n) + H2O = [L-4-(L-arginin-2-N-yl)aspartate](n-1) + L-4-(L-arginin-2-N-yl)aspartate</text>
        <dbReference type="Rhea" id="RHEA:12845"/>
        <dbReference type="Rhea" id="RHEA-COMP:13728"/>
        <dbReference type="Rhea" id="RHEA-COMP:13734"/>
        <dbReference type="ChEBI" id="CHEBI:15377"/>
        <dbReference type="ChEBI" id="CHEBI:137986"/>
        <dbReference type="ChEBI" id="CHEBI:137991"/>
        <dbReference type="EC" id="3.4.15.6"/>
    </reaction>
</comment>
<dbReference type="KEGG" id="ccot:CCAX7_23100"/>
<dbReference type="NCBIfam" id="TIGR02069">
    <property type="entry name" value="cyanophycinase"/>
    <property type="match status" value="1"/>
</dbReference>
<feature type="region of interest" description="Disordered" evidence="9">
    <location>
        <begin position="263"/>
        <end position="283"/>
    </location>
</feature>
<proteinExistence type="inferred from homology"/>
<protein>
    <recommendedName>
        <fullName evidence="5">Cyanophycinase</fullName>
        <ecNumber evidence="4">3.4.15.6</ecNumber>
    </recommendedName>
</protein>
<dbReference type="CDD" id="cd03145">
    <property type="entry name" value="GAT1_cyanophycinase"/>
    <property type="match status" value="1"/>
</dbReference>
<dbReference type="GO" id="GO:0008241">
    <property type="term" value="F:peptidyl-dipeptidase activity"/>
    <property type="evidence" value="ECO:0007669"/>
    <property type="project" value="UniProtKB-EC"/>
</dbReference>